<evidence type="ECO:0000313" key="6">
    <source>
        <dbReference type="EMBL" id="MBB1487558.1"/>
    </source>
</evidence>
<keyword evidence="3" id="KW-0175">Coiled coil</keyword>
<organism evidence="6 7">
    <name type="scientific">Oceanospirillum sediminis</name>
    <dbReference type="NCBI Taxonomy" id="2760088"/>
    <lineage>
        <taxon>Bacteria</taxon>
        <taxon>Pseudomonadati</taxon>
        <taxon>Pseudomonadota</taxon>
        <taxon>Gammaproteobacteria</taxon>
        <taxon>Oceanospirillales</taxon>
        <taxon>Oceanospirillaceae</taxon>
        <taxon>Oceanospirillum</taxon>
    </lineage>
</organism>
<evidence type="ECO:0000256" key="3">
    <source>
        <dbReference type="SAM" id="Coils"/>
    </source>
</evidence>
<gene>
    <name evidence="6" type="ORF">H4O21_13155</name>
</gene>
<dbReference type="EMBL" id="JACJFM010000016">
    <property type="protein sequence ID" value="MBB1487558.1"/>
    <property type="molecule type" value="Genomic_DNA"/>
</dbReference>
<evidence type="ECO:0000313" key="7">
    <source>
        <dbReference type="Proteomes" id="UP000565262"/>
    </source>
</evidence>
<dbReference type="InterPro" id="IPR015943">
    <property type="entry name" value="WD40/YVTN_repeat-like_dom_sf"/>
</dbReference>
<feature type="region of interest" description="Disordered" evidence="4">
    <location>
        <begin position="1"/>
        <end position="27"/>
    </location>
</feature>
<evidence type="ECO:0000259" key="5">
    <source>
        <dbReference type="Pfam" id="PF14870"/>
    </source>
</evidence>
<dbReference type="PANTHER" id="PTHR47199">
    <property type="entry name" value="PHOTOSYSTEM II STABILITY/ASSEMBLY FACTOR HCF136, CHLOROPLASTIC"/>
    <property type="match status" value="1"/>
</dbReference>
<dbReference type="SUPFAM" id="SSF50939">
    <property type="entry name" value="Sialidases"/>
    <property type="match status" value="1"/>
</dbReference>
<feature type="domain" description="Photosynthesis system II assembly factor Ycf48/Hcf136-like" evidence="5">
    <location>
        <begin position="240"/>
        <end position="361"/>
    </location>
</feature>
<dbReference type="RefSeq" id="WP_182809337.1">
    <property type="nucleotide sequence ID" value="NZ_JACJFM010000016.1"/>
</dbReference>
<dbReference type="GO" id="GO:0015979">
    <property type="term" value="P:photosynthesis"/>
    <property type="evidence" value="ECO:0007669"/>
    <property type="project" value="UniProtKB-KW"/>
</dbReference>
<dbReference type="AlphaFoldDB" id="A0A839IRI6"/>
<feature type="domain" description="Photosynthesis system II assembly factor Ycf48/Hcf136-like" evidence="5">
    <location>
        <begin position="133"/>
        <end position="179"/>
    </location>
</feature>
<keyword evidence="7" id="KW-1185">Reference proteome</keyword>
<proteinExistence type="predicted"/>
<comment type="caution">
    <text evidence="6">The sequence shown here is derived from an EMBL/GenBank/DDBJ whole genome shotgun (WGS) entry which is preliminary data.</text>
</comment>
<dbReference type="GO" id="GO:0009523">
    <property type="term" value="C:photosystem II"/>
    <property type="evidence" value="ECO:0007669"/>
    <property type="project" value="UniProtKB-KW"/>
</dbReference>
<protein>
    <recommendedName>
        <fullName evidence="5">Photosynthesis system II assembly factor Ycf48/Hcf136-like domain-containing protein</fullName>
    </recommendedName>
</protein>
<dbReference type="Proteomes" id="UP000565262">
    <property type="component" value="Unassembled WGS sequence"/>
</dbReference>
<feature type="coiled-coil region" evidence="3">
    <location>
        <begin position="190"/>
        <end position="232"/>
    </location>
</feature>
<reference evidence="6 7" key="1">
    <citation type="submission" date="2020-08" db="EMBL/GenBank/DDBJ databases">
        <title>Oceanospirillum sp. nov. isolated from marine sediment.</title>
        <authorList>
            <person name="Ji X."/>
        </authorList>
    </citation>
    <scope>NUCLEOTIDE SEQUENCE [LARGE SCALE GENOMIC DNA]</scope>
    <source>
        <strain evidence="6 7">D5</strain>
    </source>
</reference>
<dbReference type="Pfam" id="PF14870">
    <property type="entry name" value="PSII_BNR"/>
    <property type="match status" value="2"/>
</dbReference>
<evidence type="ECO:0000256" key="1">
    <source>
        <dbReference type="ARBA" id="ARBA00022531"/>
    </source>
</evidence>
<dbReference type="PANTHER" id="PTHR47199:SF2">
    <property type="entry name" value="PHOTOSYSTEM II STABILITY_ASSEMBLY FACTOR HCF136, CHLOROPLASTIC"/>
    <property type="match status" value="1"/>
</dbReference>
<evidence type="ECO:0000256" key="2">
    <source>
        <dbReference type="ARBA" id="ARBA00023276"/>
    </source>
</evidence>
<dbReference type="Gene3D" id="2.130.10.10">
    <property type="entry name" value="YVTN repeat-like/Quinoprotein amine dehydrogenase"/>
    <property type="match status" value="2"/>
</dbReference>
<accession>A0A839IRI6</accession>
<dbReference type="InterPro" id="IPR036278">
    <property type="entry name" value="Sialidase_sf"/>
</dbReference>
<dbReference type="InterPro" id="IPR028203">
    <property type="entry name" value="PSII_CF48-like_dom"/>
</dbReference>
<keyword evidence="2" id="KW-0604">Photosystem II</keyword>
<evidence type="ECO:0000256" key="4">
    <source>
        <dbReference type="SAM" id="MobiDB-lite"/>
    </source>
</evidence>
<name>A0A839IRI6_9GAMM</name>
<sequence length="451" mass="49418">MTDLLRVARSRPDSDSGQPFRIPESRYHTQNTDSVLCRPVCRKTPGHVASPVRFISHALRKTGSAARILGITAALMAMITPPVTHASTDRVQQASGISTKASKALMLDITRAGPALLAAGDRGYILRSIDQGMSWQQIATPVSTALTDLWFVDEQHGWATGHGGVVLHTSDGGSSWKLQLDGHQINHMTLRFYEQEKQSLENSLDQLDDIAREDAELVLEELEFKLEDAQVATEEGAGKPLLSVWFKDRNQGWVVGAYGMIFHTTDGGQSWQPAMSRVPNPDGFHFNSIGQLSGDTLFMAGEAGTLYRSDNAGADWLRLDSPYEGSFFGFQWLAQHNAVIAYGLRGNAFISYDQGDSWHALDVPGKESVMNAIATADQLILLGGSGSVWQADLKQSNHQTKPELQRIRLPRSLPISSGLKVSDNLLALTGLGGIRLINWPVDQTARQHQKQ</sequence>
<keyword evidence="1" id="KW-0602">Photosynthesis</keyword>